<dbReference type="AlphaFoldDB" id="A0A372J946"/>
<keyword evidence="2" id="KW-0547">Nucleotide-binding</keyword>
<comment type="caution">
    <text evidence="2">The sequence shown here is derived from an EMBL/GenBank/DDBJ whole genome shotgun (WGS) entry which is preliminary data.</text>
</comment>
<feature type="domain" description="UvrD-like helicase C-terminal" evidence="1">
    <location>
        <begin position="719"/>
        <end position="768"/>
    </location>
</feature>
<dbReference type="RefSeq" id="WP_117361845.1">
    <property type="nucleotide sequence ID" value="NZ_QURH01001048.1"/>
</dbReference>
<dbReference type="PANTHER" id="PTHR11070">
    <property type="entry name" value="UVRD / RECB / PCRA DNA HELICASE FAMILY MEMBER"/>
    <property type="match status" value="1"/>
</dbReference>
<proteinExistence type="predicted"/>
<keyword evidence="2" id="KW-0067">ATP-binding</keyword>
<reference evidence="2 3" key="1">
    <citation type="submission" date="2018-08" db="EMBL/GenBank/DDBJ databases">
        <title>Actinomadura jelena sp. nov., a novel Actinomycete isolated from soil in Chad.</title>
        <authorList>
            <person name="Shi L."/>
        </authorList>
    </citation>
    <scope>NUCLEOTIDE SEQUENCE [LARGE SCALE GENOMIC DNA]</scope>
    <source>
        <strain evidence="2 3">NEAU-G17</strain>
    </source>
</reference>
<dbReference type="Proteomes" id="UP000261811">
    <property type="component" value="Unassembled WGS sequence"/>
</dbReference>
<keyword evidence="2" id="KW-0378">Hydrolase</keyword>
<keyword evidence="2" id="KW-0347">Helicase</keyword>
<dbReference type="GO" id="GO:0005829">
    <property type="term" value="C:cytosol"/>
    <property type="evidence" value="ECO:0007669"/>
    <property type="project" value="TreeGrafter"/>
</dbReference>
<protein>
    <submittedName>
        <fullName evidence="2">Helicase</fullName>
    </submittedName>
</protein>
<organism evidence="2 3">
    <name type="scientific">Actinomadura logoneensis</name>
    <dbReference type="NCBI Taxonomy" id="2293572"/>
    <lineage>
        <taxon>Bacteria</taxon>
        <taxon>Bacillati</taxon>
        <taxon>Actinomycetota</taxon>
        <taxon>Actinomycetes</taxon>
        <taxon>Streptosporangiales</taxon>
        <taxon>Thermomonosporaceae</taxon>
        <taxon>Actinomadura</taxon>
    </lineage>
</organism>
<dbReference type="InterPro" id="IPR027417">
    <property type="entry name" value="P-loop_NTPase"/>
</dbReference>
<keyword evidence="3" id="KW-1185">Reference proteome</keyword>
<sequence>MYARLDAERAAAERALREGPLGGGGAGLQARLEKSVATDEAARTLSRLLGVEHGLCFGRVDHRPDRPGEPGDTFYIGRIGLRDEDREPLLIDWRAAAARPFYTATPSSPGTLARRRHVHTRRREVVRVDDEVFDLDGLGEDARRSVVGEAALLATLRRGRTGRMSDVVATIQQEQDEVIRSGLHGVLVVQGGPGTGKTVAALHRAAYLLYTHRDVLERRGILIVGPNPTFLRYIEQVLPGLGETDVVLTTVGELYPGVRAKGHDEPEVAVVKGDHRMAYLVEAAVHDREVAPEGGLSVELDDLTLTLDAETCARARDRARNLRAPHNVQRRLYVHEMLEALATDRAEQYERMIEEPLEALVADSGGVPAWLRELNEEAEDLPLLDEAEMRLAKAELWQLPAVRAALDALWPELTPQRLLAEFFADADALARLGAAAGFTPAESALLYREPGAGWTVEDVPLLDEAAEWLGHDDPAERARRRAAAAERAEEERYAAEVIQMTEGWWTSLMDASDIAGRHHDDGPARTTAERAAADRQWAYGHVIVDEAQELSEMAWRTVMRRVPTRSMTVVGDTAQTGSPAGARSWGQMLDRYVPGRWREQRLMVNYRTPAAIMEVADDVLASVDPTQESPEPVRDDGLPPRAVRLVPASDGESRYESGTLHGLAALPDLVAEEFAAVVTGRDGEGRLAVISSLSRHAAVRAALPDAPAGATPEALDAPVVVLTAEESKGLEFDAVIVVDPSGITAERPRGGHDLYVAVTRATRSLTVVHEGELPASLARLRG</sequence>
<dbReference type="Gene3D" id="3.40.50.300">
    <property type="entry name" value="P-loop containing nucleotide triphosphate hydrolases"/>
    <property type="match status" value="3"/>
</dbReference>
<name>A0A372J946_9ACTN</name>
<dbReference type="OrthoDB" id="9787585at2"/>
<dbReference type="InterPro" id="IPR000212">
    <property type="entry name" value="DNA_helicase_UvrD/REP"/>
</dbReference>
<dbReference type="Pfam" id="PF13538">
    <property type="entry name" value="UvrD_C_2"/>
    <property type="match status" value="1"/>
</dbReference>
<dbReference type="GO" id="GO:0043138">
    <property type="term" value="F:3'-5' DNA helicase activity"/>
    <property type="evidence" value="ECO:0007669"/>
    <property type="project" value="TreeGrafter"/>
</dbReference>
<dbReference type="GO" id="GO:0000725">
    <property type="term" value="P:recombinational repair"/>
    <property type="evidence" value="ECO:0007669"/>
    <property type="project" value="TreeGrafter"/>
</dbReference>
<evidence type="ECO:0000259" key="1">
    <source>
        <dbReference type="Pfam" id="PF13538"/>
    </source>
</evidence>
<dbReference type="EMBL" id="QURH01001048">
    <property type="protein sequence ID" value="RFU36507.1"/>
    <property type="molecule type" value="Genomic_DNA"/>
</dbReference>
<accession>A0A372J946</accession>
<dbReference type="InterPro" id="IPR027785">
    <property type="entry name" value="UvrD-like_helicase_C"/>
</dbReference>
<dbReference type="GO" id="GO:0005524">
    <property type="term" value="F:ATP binding"/>
    <property type="evidence" value="ECO:0007669"/>
    <property type="project" value="InterPro"/>
</dbReference>
<evidence type="ECO:0000313" key="2">
    <source>
        <dbReference type="EMBL" id="RFU36507.1"/>
    </source>
</evidence>
<dbReference type="SUPFAM" id="SSF52540">
    <property type="entry name" value="P-loop containing nucleoside triphosphate hydrolases"/>
    <property type="match status" value="1"/>
</dbReference>
<evidence type="ECO:0000313" key="3">
    <source>
        <dbReference type="Proteomes" id="UP000261811"/>
    </source>
</evidence>
<gene>
    <name evidence="2" type="ORF">DZF91_37840</name>
</gene>
<dbReference type="PANTHER" id="PTHR11070:SF45">
    <property type="entry name" value="DNA 3'-5' HELICASE"/>
    <property type="match status" value="1"/>
</dbReference>
<dbReference type="GO" id="GO:0003677">
    <property type="term" value="F:DNA binding"/>
    <property type="evidence" value="ECO:0007669"/>
    <property type="project" value="InterPro"/>
</dbReference>